<keyword evidence="3" id="KW-1185">Reference proteome</keyword>
<feature type="compositionally biased region" description="Basic and acidic residues" evidence="1">
    <location>
        <begin position="181"/>
        <end position="190"/>
    </location>
</feature>
<reference evidence="2 3" key="1">
    <citation type="submission" date="2013-11" db="EMBL/GenBank/DDBJ databases">
        <title>Genome sequencing of Stegodyphus mimosarum.</title>
        <authorList>
            <person name="Bechsgaard J."/>
        </authorList>
    </citation>
    <scope>NUCLEOTIDE SEQUENCE [LARGE SCALE GENOMIC DNA]</scope>
</reference>
<evidence type="ECO:0008006" key="4">
    <source>
        <dbReference type="Google" id="ProtNLM"/>
    </source>
</evidence>
<dbReference type="OrthoDB" id="6427430at2759"/>
<dbReference type="AlphaFoldDB" id="A0A087TCE7"/>
<dbReference type="STRING" id="407821.A0A087TCE7"/>
<name>A0A087TCE7_STEMI</name>
<evidence type="ECO:0000313" key="3">
    <source>
        <dbReference type="Proteomes" id="UP000054359"/>
    </source>
</evidence>
<dbReference type="Proteomes" id="UP000054359">
    <property type="component" value="Unassembled WGS sequence"/>
</dbReference>
<feature type="compositionally biased region" description="Polar residues" evidence="1">
    <location>
        <begin position="195"/>
        <end position="204"/>
    </location>
</feature>
<organism evidence="2 3">
    <name type="scientific">Stegodyphus mimosarum</name>
    <name type="common">African social velvet spider</name>
    <dbReference type="NCBI Taxonomy" id="407821"/>
    <lineage>
        <taxon>Eukaryota</taxon>
        <taxon>Metazoa</taxon>
        <taxon>Ecdysozoa</taxon>
        <taxon>Arthropoda</taxon>
        <taxon>Chelicerata</taxon>
        <taxon>Arachnida</taxon>
        <taxon>Araneae</taxon>
        <taxon>Araneomorphae</taxon>
        <taxon>Entelegynae</taxon>
        <taxon>Eresoidea</taxon>
        <taxon>Eresidae</taxon>
        <taxon>Stegodyphus</taxon>
    </lineage>
</organism>
<dbReference type="InterPro" id="IPR042779">
    <property type="entry name" value="MISP/MISP3-like"/>
</dbReference>
<proteinExistence type="predicted"/>
<feature type="region of interest" description="Disordered" evidence="1">
    <location>
        <begin position="318"/>
        <end position="356"/>
    </location>
</feature>
<feature type="compositionally biased region" description="Polar residues" evidence="1">
    <location>
        <begin position="318"/>
        <end position="335"/>
    </location>
</feature>
<evidence type="ECO:0000313" key="2">
    <source>
        <dbReference type="EMBL" id="KFM62786.1"/>
    </source>
</evidence>
<evidence type="ECO:0000256" key="1">
    <source>
        <dbReference type="SAM" id="MobiDB-lite"/>
    </source>
</evidence>
<dbReference type="PANTHER" id="PTHR18839">
    <property type="entry name" value="MITOTIC INTERACTOR AND SUBSTRATE OF PLK1 MISP FAMILY MEMBER"/>
    <property type="match status" value="1"/>
</dbReference>
<sequence>MLETDKVYETHNLLKGEHSENQGANECIVKKNTENNVCMQQSTRNGRLLEEDVRRPLISSKAISVNLENSREPKCFIKNTDIKNAENTCSFSVESKIAQEIKEMKQREEDLRKMREMLAKEMSEKCSKTTAASAKHKTSPKSLSPRPLCVERDTLQSKNAETSNISQNYNIACVFAPKKKDNSKRTDITPKKQRTPSAISNQESPVEREIRIAKEREEELKIEREQAIRIKIQMESLNFNPDLNGDDKDSVFSTATSASICSDLSFDYGRKLLSPDLKGYNGILSPDSIIVKSNTISYNSSNAGSICSLDSISHSERNSSLNEFPNTSPQSSASKDSLLSCTSTRSSSPDSSSNSVSKISFPFNTHLQGSNISKKSVNMERFISSKGKEIVFKNSSLKHSVECSPYLEIKPPQVKKGEQLSQKRFITAASKIQTELKEMKQREEELKKERERLMALNKQPSDNTEDTQVNQNDSLCLDNYDNSKQSENGNEDPAEEKTEVLATNQTRRRSTLIDEWEQRIQKSGVQV</sequence>
<dbReference type="EMBL" id="KK114572">
    <property type="protein sequence ID" value="KFM62786.1"/>
    <property type="molecule type" value="Genomic_DNA"/>
</dbReference>
<feature type="region of interest" description="Disordered" evidence="1">
    <location>
        <begin position="181"/>
        <end position="206"/>
    </location>
</feature>
<dbReference type="PANTHER" id="PTHR18839:SF0">
    <property type="entry name" value="MITOTIC INTERACTOR AND SUBSTRATE OF PLK1 ISOFORM X1-RELATED"/>
    <property type="match status" value="1"/>
</dbReference>
<feature type="compositionally biased region" description="Low complexity" evidence="1">
    <location>
        <begin position="337"/>
        <end position="356"/>
    </location>
</feature>
<gene>
    <name evidence="2" type="ORF">X975_16260</name>
</gene>
<protein>
    <recommendedName>
        <fullName evidence="4">A-kinase anchor protein 2 C-terminal domain-containing protein</fullName>
    </recommendedName>
</protein>
<accession>A0A087TCE7</accession>
<feature type="non-terminal residue" evidence="2">
    <location>
        <position position="527"/>
    </location>
</feature>
<dbReference type="OMA" id="YNIACVF"/>
<feature type="region of interest" description="Disordered" evidence="1">
    <location>
        <begin position="123"/>
        <end position="146"/>
    </location>
</feature>
<feature type="region of interest" description="Disordered" evidence="1">
    <location>
        <begin position="455"/>
        <end position="506"/>
    </location>
</feature>
<feature type="compositionally biased region" description="Polar residues" evidence="1">
    <location>
        <begin position="458"/>
        <end position="488"/>
    </location>
</feature>